<dbReference type="KEGG" id="acs:100551536"/>
<evidence type="ECO:0000256" key="6">
    <source>
        <dbReference type="ARBA" id="ARBA00022776"/>
    </source>
</evidence>
<evidence type="ECO:0000256" key="9">
    <source>
        <dbReference type="ARBA" id="ARBA00023306"/>
    </source>
</evidence>
<feature type="domain" description="HAUS augmin-like complex subunit 3 N-terminal" evidence="11">
    <location>
        <begin position="29"/>
        <end position="286"/>
    </location>
</feature>
<dbReference type="eggNOG" id="ENOG502R4I5">
    <property type="taxonomic scope" value="Eukaryota"/>
</dbReference>
<dbReference type="GO" id="GO:0031023">
    <property type="term" value="P:microtubule organizing center organization"/>
    <property type="evidence" value="ECO:0000318"/>
    <property type="project" value="GO_Central"/>
</dbReference>
<keyword evidence="9" id="KW-0131">Cell cycle</keyword>
<dbReference type="GO" id="GO:0072686">
    <property type="term" value="C:mitotic spindle"/>
    <property type="evidence" value="ECO:0000318"/>
    <property type="project" value="GO_Central"/>
</dbReference>
<keyword evidence="8" id="KW-0206">Cytoskeleton</keyword>
<keyword evidence="4" id="KW-0132">Cell division</keyword>
<keyword evidence="6" id="KW-0498">Mitosis</keyword>
<name>G1KN52_ANOCA</name>
<dbReference type="GO" id="GO:0005874">
    <property type="term" value="C:microtubule"/>
    <property type="evidence" value="ECO:0007669"/>
    <property type="project" value="UniProtKB-KW"/>
</dbReference>
<dbReference type="CTD" id="79441"/>
<evidence type="ECO:0000313" key="12">
    <source>
        <dbReference type="Ensembl" id="ENSACAP00000012794.3"/>
    </source>
</evidence>
<proteinExistence type="inferred from homology"/>
<accession>G1KN52</accession>
<keyword evidence="5" id="KW-0493">Microtubule</keyword>
<dbReference type="Pfam" id="PF14932">
    <property type="entry name" value="HAUS-augmin3"/>
    <property type="match status" value="1"/>
</dbReference>
<dbReference type="Proteomes" id="UP000001646">
    <property type="component" value="Chromosome 4"/>
</dbReference>
<dbReference type="InterPro" id="IPR032733">
    <property type="entry name" value="HAUS3_N"/>
</dbReference>
<comment type="similarity">
    <text evidence="2">Belongs to the HAUS3 family.</text>
</comment>
<feature type="coiled-coil region" evidence="10">
    <location>
        <begin position="527"/>
        <end position="554"/>
    </location>
</feature>
<dbReference type="InParanoid" id="G1KN52"/>
<evidence type="ECO:0000256" key="3">
    <source>
        <dbReference type="ARBA" id="ARBA00022490"/>
    </source>
</evidence>
<reference evidence="12" key="3">
    <citation type="submission" date="2025-09" db="UniProtKB">
        <authorList>
            <consortium name="Ensembl"/>
        </authorList>
    </citation>
    <scope>IDENTIFICATION</scope>
</reference>
<keyword evidence="3" id="KW-0963">Cytoplasm</keyword>
<dbReference type="InterPro" id="IPR026206">
    <property type="entry name" value="HAUS3"/>
</dbReference>
<sequence>MDCGHQFVETLKRIGYPKVNSLNGEDFDWLFETLEDKSFLEWFCTTVNEHHVVSEEELQSFAILKSSKPILEEEALDEALKTCKSVELNTNKCEEEDEETNLKVLEDEFLSLQKIKQLKINRRNKLQTVASSNSLMSLKLKGTEEEMPKNMKKDQGAFIALNAKINNKLQSVSEGVAKLSSFLTATPGQQELVAHSVLLAQHDLDKYLHQEEESTTSLTLYTKKQFFHGIAELVESSNEEHFQLLDIRNSSTCEESSDVLEERTELTRLQMAYICAEHQLIQQKAKNLSLKAGLQWAKENISSLKRIIGKEKVEPRISRLNNEISKIKKHLSQINSEKLPLLIKEDAELLNMPVVRGDFDLQIARQEYYISRQDQICHQLMKQKSSFEFLQLAYEIELRKLRDYSRLLENMVHDLKRSSDTLAQTLDTMSEPSISHHKILRSTIDLRDNATQRLYQLLEGKNPKQLFRTHEGLEQMSEELHLDKVSLLDRLTVTNEDQMLLLSKMDEGVIALRDSLYHSGESICLSNQELNEQFQRLEFQLNKLNQLIMDLLADIKVKKKLLENNKLQQVERKLYVYFFKDEAYLKNVVEKLKQQITPPSVS</sequence>
<protein>
    <recommendedName>
        <fullName evidence="11">HAUS augmin-like complex subunit 3 N-terminal domain-containing protein</fullName>
    </recommendedName>
</protein>
<dbReference type="GO" id="GO:0005815">
    <property type="term" value="C:microtubule organizing center"/>
    <property type="evidence" value="ECO:0000318"/>
    <property type="project" value="GO_Central"/>
</dbReference>
<comment type="subcellular location">
    <subcellularLocation>
        <location evidence="1">Cytoplasm</location>
        <location evidence="1">Cytoskeleton</location>
        <location evidence="1">Spindle</location>
    </subcellularLocation>
</comment>
<organism evidence="12 13">
    <name type="scientific">Anolis carolinensis</name>
    <name type="common">Green anole</name>
    <name type="synonym">American chameleon</name>
    <dbReference type="NCBI Taxonomy" id="28377"/>
    <lineage>
        <taxon>Eukaryota</taxon>
        <taxon>Metazoa</taxon>
        <taxon>Chordata</taxon>
        <taxon>Craniata</taxon>
        <taxon>Vertebrata</taxon>
        <taxon>Euteleostomi</taxon>
        <taxon>Lepidosauria</taxon>
        <taxon>Squamata</taxon>
        <taxon>Bifurcata</taxon>
        <taxon>Unidentata</taxon>
        <taxon>Episquamata</taxon>
        <taxon>Toxicofera</taxon>
        <taxon>Iguania</taxon>
        <taxon>Dactyloidae</taxon>
        <taxon>Anolis</taxon>
    </lineage>
</organism>
<dbReference type="Bgee" id="ENSACAG00000013026">
    <property type="expression patterns" value="Expressed in forelimb bud and 13 other cell types or tissues"/>
</dbReference>
<evidence type="ECO:0000256" key="2">
    <source>
        <dbReference type="ARBA" id="ARBA00009645"/>
    </source>
</evidence>
<dbReference type="PANTHER" id="PTHR19378:SF3">
    <property type="entry name" value="HAUS AUGMIN LIKE COMPLEX SUBUNIT 3"/>
    <property type="match status" value="1"/>
</dbReference>
<dbReference type="AlphaFoldDB" id="G1KN52"/>
<dbReference type="STRING" id="28377.ENSACAP00000012794"/>
<dbReference type="OrthoDB" id="2159690at2759"/>
<evidence type="ECO:0000256" key="10">
    <source>
        <dbReference type="SAM" id="Coils"/>
    </source>
</evidence>
<dbReference type="GO" id="GO:0051301">
    <property type="term" value="P:cell division"/>
    <property type="evidence" value="ECO:0007669"/>
    <property type="project" value="UniProtKB-KW"/>
</dbReference>
<dbReference type="GO" id="GO:0051225">
    <property type="term" value="P:spindle assembly"/>
    <property type="evidence" value="ECO:0000318"/>
    <property type="project" value="GO_Central"/>
</dbReference>
<evidence type="ECO:0000259" key="11">
    <source>
        <dbReference type="Pfam" id="PF14932"/>
    </source>
</evidence>
<evidence type="ECO:0000256" key="7">
    <source>
        <dbReference type="ARBA" id="ARBA00023054"/>
    </source>
</evidence>
<reference evidence="12 13" key="1">
    <citation type="submission" date="2009-12" db="EMBL/GenBank/DDBJ databases">
        <title>The Genome Sequence of Anolis carolinensis (Green Anole Lizard).</title>
        <authorList>
            <consortium name="The Genome Sequencing Platform"/>
            <person name="Di Palma F."/>
            <person name="Alfoldi J."/>
            <person name="Heiman D."/>
            <person name="Young S."/>
            <person name="Grabherr M."/>
            <person name="Johnson J."/>
            <person name="Lander E.S."/>
            <person name="Lindblad-Toh K."/>
        </authorList>
    </citation>
    <scope>NUCLEOTIDE SEQUENCE [LARGE SCALE GENOMIC DNA]</scope>
    <source>
        <strain evidence="12 13">JBL SC #1</strain>
    </source>
</reference>
<dbReference type="GeneID" id="100551536"/>
<dbReference type="HOGENOM" id="CLU_031795_0_0_1"/>
<keyword evidence="13" id="KW-1185">Reference proteome</keyword>
<dbReference type="GO" id="GO:0070652">
    <property type="term" value="C:HAUS complex"/>
    <property type="evidence" value="ECO:0000318"/>
    <property type="project" value="GO_Central"/>
</dbReference>
<dbReference type="PRINTS" id="PR02089">
    <property type="entry name" value="HAUSAUGMINL3"/>
</dbReference>
<evidence type="ECO:0000256" key="4">
    <source>
        <dbReference type="ARBA" id="ARBA00022618"/>
    </source>
</evidence>
<evidence type="ECO:0000256" key="5">
    <source>
        <dbReference type="ARBA" id="ARBA00022701"/>
    </source>
</evidence>
<evidence type="ECO:0000313" key="13">
    <source>
        <dbReference type="Proteomes" id="UP000001646"/>
    </source>
</evidence>
<feature type="coiled-coil region" evidence="10">
    <location>
        <begin position="76"/>
        <end position="108"/>
    </location>
</feature>
<dbReference type="PANTHER" id="PTHR19378">
    <property type="entry name" value="GOLGIN- RELATED"/>
    <property type="match status" value="1"/>
</dbReference>
<gene>
    <name evidence="12" type="primary">haus3</name>
</gene>
<dbReference type="GeneTree" id="ENSGT00390000011904"/>
<evidence type="ECO:0000256" key="8">
    <source>
        <dbReference type="ARBA" id="ARBA00023212"/>
    </source>
</evidence>
<keyword evidence="7 10" id="KW-0175">Coiled coil</keyword>
<dbReference type="Ensembl" id="ENSACAT00000013050.4">
    <property type="protein sequence ID" value="ENSACAP00000012794.3"/>
    <property type="gene ID" value="ENSACAG00000013026.4"/>
</dbReference>
<evidence type="ECO:0000256" key="1">
    <source>
        <dbReference type="ARBA" id="ARBA00004186"/>
    </source>
</evidence>
<reference evidence="12" key="2">
    <citation type="submission" date="2025-08" db="UniProtKB">
        <authorList>
            <consortium name="Ensembl"/>
        </authorList>
    </citation>
    <scope>IDENTIFICATION</scope>
</reference>